<dbReference type="EMBL" id="JAXOVC010000014">
    <property type="protein sequence ID" value="KAK4494322.1"/>
    <property type="molecule type" value="Genomic_DNA"/>
</dbReference>
<keyword evidence="1" id="KW-0472">Membrane</keyword>
<keyword evidence="1" id="KW-1133">Transmembrane helix</keyword>
<feature type="transmembrane region" description="Helical" evidence="1">
    <location>
        <begin position="247"/>
        <end position="268"/>
    </location>
</feature>
<evidence type="ECO:0008006" key="4">
    <source>
        <dbReference type="Google" id="ProtNLM"/>
    </source>
</evidence>
<evidence type="ECO:0000256" key="1">
    <source>
        <dbReference type="SAM" id="Phobius"/>
    </source>
</evidence>
<gene>
    <name evidence="2" type="ORF">PRZ48_014620</name>
</gene>
<comment type="caution">
    <text evidence="2">The sequence shown here is derived from an EMBL/GenBank/DDBJ whole genome shotgun (WGS) entry which is preliminary data.</text>
</comment>
<reference evidence="2 3" key="1">
    <citation type="journal article" date="2023" name="G3 (Bethesda)">
        <title>A chromosome-level genome assembly of Zasmidium syzygii isolated from banana leaves.</title>
        <authorList>
            <person name="van Westerhoven A.C."/>
            <person name="Mehrabi R."/>
            <person name="Talebi R."/>
            <person name="Steentjes M.B.F."/>
            <person name="Corcolon B."/>
            <person name="Chong P.A."/>
            <person name="Kema G.H.J."/>
            <person name="Seidl M.F."/>
        </authorList>
    </citation>
    <scope>NUCLEOTIDE SEQUENCE [LARGE SCALE GENOMIC DNA]</scope>
    <source>
        <strain evidence="2 3">P124</strain>
    </source>
</reference>
<accession>A0ABR0DYS2</accession>
<keyword evidence="1" id="KW-0812">Transmembrane</keyword>
<evidence type="ECO:0000313" key="3">
    <source>
        <dbReference type="Proteomes" id="UP001305779"/>
    </source>
</evidence>
<proteinExistence type="predicted"/>
<keyword evidence="3" id="KW-1185">Reference proteome</keyword>
<evidence type="ECO:0000313" key="2">
    <source>
        <dbReference type="EMBL" id="KAK4494322.1"/>
    </source>
</evidence>
<organism evidence="2 3">
    <name type="scientific">Zasmidium cellare</name>
    <name type="common">Wine cellar mold</name>
    <name type="synonym">Racodium cellare</name>
    <dbReference type="NCBI Taxonomy" id="395010"/>
    <lineage>
        <taxon>Eukaryota</taxon>
        <taxon>Fungi</taxon>
        <taxon>Dikarya</taxon>
        <taxon>Ascomycota</taxon>
        <taxon>Pezizomycotina</taxon>
        <taxon>Dothideomycetes</taxon>
        <taxon>Dothideomycetidae</taxon>
        <taxon>Mycosphaerellales</taxon>
        <taxon>Mycosphaerellaceae</taxon>
        <taxon>Zasmidium</taxon>
    </lineage>
</organism>
<dbReference type="Proteomes" id="UP001305779">
    <property type="component" value="Unassembled WGS sequence"/>
</dbReference>
<sequence>MSTTYTTDLPPVGGYRPHRPQIMWATPIATAPDPFQLMLARLRETKTEKRNEVMEGRPTTIKWADPIATIADEMAGFAQTVMKHTGDDRKAIANEVVPSIAVQKRHVAWANPIATVTEDVCAEGMRRRVKMVGGEKVLLSRKRIMNGKVVVGATEQLAPATMMDLEFEAPASMRVGEDLGKMSTPIVTVREVDVEPTGRVREFIRRWKLKLGWMCDFDEKPLTEEEMCLLQLDDGAKKHPSRAPPCWAYSLACGFCVLVLGVFAWVFWF</sequence>
<name>A0ABR0DYS2_ZASCE</name>
<protein>
    <recommendedName>
        <fullName evidence="4">Transmembrane protein</fullName>
    </recommendedName>
</protein>